<dbReference type="Proteomes" id="UP000306954">
    <property type="component" value="Unassembled WGS sequence"/>
</dbReference>
<dbReference type="InterPro" id="IPR005097">
    <property type="entry name" value="Sacchrp_dh_NADP-bd"/>
</dbReference>
<evidence type="ECO:0000313" key="3">
    <source>
        <dbReference type="EMBL" id="TIB15731.1"/>
    </source>
</evidence>
<dbReference type="InterPro" id="IPR051276">
    <property type="entry name" value="Saccharopine_DH-like_oxidrdct"/>
</dbReference>
<dbReference type="EMBL" id="SPOF01000006">
    <property type="protein sequence ID" value="TIB15731.1"/>
    <property type="molecule type" value="Genomic_DNA"/>
</dbReference>
<dbReference type="AlphaFoldDB" id="A0A4T0F859"/>
<dbReference type="PANTHER" id="PTHR12286">
    <property type="entry name" value="SACCHAROPINE DEHYDROGENASE-LIKE OXIDOREDUCTASE"/>
    <property type="match status" value="1"/>
</dbReference>
<dbReference type="InterPro" id="IPR036291">
    <property type="entry name" value="NAD(P)-bd_dom_sf"/>
</dbReference>
<gene>
    <name evidence="3" type="ORF">E3P90_00715</name>
</gene>
<name>A0A4T0F859_WALIC</name>
<dbReference type="GO" id="GO:0005811">
    <property type="term" value="C:lipid droplet"/>
    <property type="evidence" value="ECO:0007669"/>
    <property type="project" value="TreeGrafter"/>
</dbReference>
<organism evidence="3 4">
    <name type="scientific">Wallemia ichthyophaga</name>
    <dbReference type="NCBI Taxonomy" id="245174"/>
    <lineage>
        <taxon>Eukaryota</taxon>
        <taxon>Fungi</taxon>
        <taxon>Dikarya</taxon>
        <taxon>Basidiomycota</taxon>
        <taxon>Wallemiomycotina</taxon>
        <taxon>Wallemiomycetes</taxon>
        <taxon>Wallemiales</taxon>
        <taxon>Wallemiaceae</taxon>
        <taxon>Wallemia</taxon>
    </lineage>
</organism>
<reference evidence="3 4" key="1">
    <citation type="submission" date="2019-03" db="EMBL/GenBank/DDBJ databases">
        <title>Sequencing 23 genomes of Wallemia ichthyophaga.</title>
        <authorList>
            <person name="Gostincar C."/>
        </authorList>
    </citation>
    <scope>NUCLEOTIDE SEQUENCE [LARGE SCALE GENOMIC DNA]</scope>
    <source>
        <strain evidence="3 4">EXF-8621</strain>
    </source>
</reference>
<feature type="domain" description="Saccharopine dehydrogenase NADP binding" evidence="2">
    <location>
        <begin position="9"/>
        <end position="129"/>
    </location>
</feature>
<evidence type="ECO:0000259" key="2">
    <source>
        <dbReference type="Pfam" id="PF03435"/>
    </source>
</evidence>
<evidence type="ECO:0000256" key="1">
    <source>
        <dbReference type="ARBA" id="ARBA00038048"/>
    </source>
</evidence>
<evidence type="ECO:0000313" key="4">
    <source>
        <dbReference type="Proteomes" id="UP000306954"/>
    </source>
</evidence>
<dbReference type="Pfam" id="PF03435">
    <property type="entry name" value="Sacchrp_dh_NADP"/>
    <property type="match status" value="1"/>
</dbReference>
<dbReference type="GO" id="GO:0009247">
    <property type="term" value="P:glycolipid biosynthetic process"/>
    <property type="evidence" value="ECO:0007669"/>
    <property type="project" value="TreeGrafter"/>
</dbReference>
<comment type="caution">
    <text evidence="3">The sequence shown here is derived from an EMBL/GenBank/DDBJ whole genome shotgun (WGS) entry which is preliminary data.</text>
</comment>
<accession>A0A4T0F859</accession>
<dbReference type="GO" id="GO:0005886">
    <property type="term" value="C:plasma membrane"/>
    <property type="evidence" value="ECO:0007669"/>
    <property type="project" value="TreeGrafter"/>
</dbReference>
<dbReference type="PANTHER" id="PTHR12286:SF5">
    <property type="entry name" value="SACCHAROPINE DEHYDROGENASE-LIKE OXIDOREDUCTASE"/>
    <property type="match status" value="1"/>
</dbReference>
<protein>
    <recommendedName>
        <fullName evidence="2">Saccharopine dehydrogenase NADP binding domain-containing protein</fullName>
    </recommendedName>
</protein>
<comment type="similarity">
    <text evidence="1">Belongs to the saccharopine dehydrogenase family.</text>
</comment>
<dbReference type="Gene3D" id="3.40.50.720">
    <property type="entry name" value="NAD(P)-binding Rossmann-like Domain"/>
    <property type="match status" value="1"/>
</dbReference>
<dbReference type="GO" id="GO:0005739">
    <property type="term" value="C:mitochondrion"/>
    <property type="evidence" value="ECO:0007669"/>
    <property type="project" value="TreeGrafter"/>
</dbReference>
<sequence length="407" mass="44207">MNDAPEFDIIIIGATGYTAQLAIKHLTTHHKQLKLGLGARSLTKLDDMKHKLDVPSHVQSISIPDLSVYSIELENIVKRSKVVLSMAGPYALYGLSVATACVKMGVHFVDINGEGPSYYINLVKQLSYKAAQTNSILIPSTGLDSLPSDMAVYKSVQTLRDNGVYADINYSHNSFGGLIKGFSGGTISSLLTMFDKTSYAHMKSFNDDVWSLAPEAPSDRASVQNGEKLIYYDNTVQKWGTPWLLGPHNVRVVYRSAALLPQLYSKTFKYTETLSSTSFLQALIRGVLMAIGGFLFAAFPWFRWALSKVAPNSGSGPTPEQDAACRLVVNNTTKTVDGHIAHTTVTGKGHAGYSLTGVMCSEVALLLAKNTTNKQGGVYTPASALGTSLIEELEKYGEFKFTTKVIN</sequence>
<dbReference type="SUPFAM" id="SSF51735">
    <property type="entry name" value="NAD(P)-binding Rossmann-fold domains"/>
    <property type="match status" value="1"/>
</dbReference>
<proteinExistence type="inferred from homology"/>